<evidence type="ECO:0000256" key="2">
    <source>
        <dbReference type="ARBA" id="ARBA00022695"/>
    </source>
</evidence>
<feature type="region of interest" description="Disordered" evidence="7">
    <location>
        <begin position="1498"/>
        <end position="1527"/>
    </location>
</feature>
<accession>A0A9W6U7E1</accession>
<keyword evidence="3" id="KW-0540">Nuclease</keyword>
<organism evidence="10 11">
    <name type="scientific">Phytophthora fragariaefolia</name>
    <dbReference type="NCBI Taxonomy" id="1490495"/>
    <lineage>
        <taxon>Eukaryota</taxon>
        <taxon>Sar</taxon>
        <taxon>Stramenopiles</taxon>
        <taxon>Oomycota</taxon>
        <taxon>Peronosporomycetes</taxon>
        <taxon>Peronosporales</taxon>
        <taxon>Peronosporaceae</taxon>
        <taxon>Phytophthora</taxon>
    </lineage>
</organism>
<feature type="compositionally biased region" description="Gly residues" evidence="7">
    <location>
        <begin position="291"/>
        <end position="317"/>
    </location>
</feature>
<evidence type="ECO:0000256" key="7">
    <source>
        <dbReference type="SAM" id="MobiDB-lite"/>
    </source>
</evidence>
<dbReference type="InterPro" id="IPR041588">
    <property type="entry name" value="Integrase_H2C2"/>
</dbReference>
<dbReference type="SUPFAM" id="SSF53098">
    <property type="entry name" value="Ribonuclease H-like"/>
    <property type="match status" value="1"/>
</dbReference>
<dbReference type="Gene3D" id="3.30.420.10">
    <property type="entry name" value="Ribonuclease H-like superfamily/Ribonuclease H"/>
    <property type="match status" value="1"/>
</dbReference>
<dbReference type="InterPro" id="IPR016197">
    <property type="entry name" value="Chromo-like_dom_sf"/>
</dbReference>
<keyword evidence="2" id="KW-0548">Nucleotidyltransferase</keyword>
<keyword evidence="6" id="KW-0695">RNA-directed DNA polymerase</keyword>
<dbReference type="Pfam" id="PF00078">
    <property type="entry name" value="RVT_1"/>
    <property type="match status" value="1"/>
</dbReference>
<evidence type="ECO:0000256" key="5">
    <source>
        <dbReference type="ARBA" id="ARBA00022801"/>
    </source>
</evidence>
<keyword evidence="11" id="KW-1185">Reference proteome</keyword>
<dbReference type="InterPro" id="IPR012337">
    <property type="entry name" value="RNaseH-like_sf"/>
</dbReference>
<evidence type="ECO:0000259" key="9">
    <source>
        <dbReference type="PROSITE" id="PS50994"/>
    </source>
</evidence>
<evidence type="ECO:0000256" key="4">
    <source>
        <dbReference type="ARBA" id="ARBA00022759"/>
    </source>
</evidence>
<name>A0A9W6U7E1_9STRA</name>
<comment type="caution">
    <text evidence="10">The sequence shown here is derived from an EMBL/GenBank/DDBJ whole genome shotgun (WGS) entry which is preliminary data.</text>
</comment>
<dbReference type="EMBL" id="BSXT01000582">
    <property type="protein sequence ID" value="GMF30487.1"/>
    <property type="molecule type" value="Genomic_DNA"/>
</dbReference>
<dbReference type="InterPro" id="IPR036397">
    <property type="entry name" value="RNaseH_sf"/>
</dbReference>
<dbReference type="InterPro" id="IPR001969">
    <property type="entry name" value="Aspartic_peptidase_AS"/>
</dbReference>
<feature type="domain" description="Integrase catalytic" evidence="9">
    <location>
        <begin position="1153"/>
        <end position="1262"/>
    </location>
</feature>
<dbReference type="InterPro" id="IPR043502">
    <property type="entry name" value="DNA/RNA_pol_sf"/>
</dbReference>
<dbReference type="InterPro" id="IPR050951">
    <property type="entry name" value="Retrovirus_Pol_polyprotein"/>
</dbReference>
<dbReference type="Gene3D" id="3.30.70.270">
    <property type="match status" value="1"/>
</dbReference>
<feature type="domain" description="Reverse transcriptase" evidence="8">
    <location>
        <begin position="633"/>
        <end position="818"/>
    </location>
</feature>
<evidence type="ECO:0000256" key="3">
    <source>
        <dbReference type="ARBA" id="ARBA00022722"/>
    </source>
</evidence>
<dbReference type="InterPro" id="IPR043128">
    <property type="entry name" value="Rev_trsase/Diguanyl_cyclase"/>
</dbReference>
<dbReference type="Pfam" id="PF17921">
    <property type="entry name" value="Integrase_H2C2"/>
    <property type="match status" value="1"/>
</dbReference>
<dbReference type="InterPro" id="IPR000477">
    <property type="entry name" value="RT_dom"/>
</dbReference>
<dbReference type="GO" id="GO:0004519">
    <property type="term" value="F:endonuclease activity"/>
    <property type="evidence" value="ECO:0007669"/>
    <property type="project" value="UniProtKB-KW"/>
</dbReference>
<evidence type="ECO:0000313" key="11">
    <source>
        <dbReference type="Proteomes" id="UP001165121"/>
    </source>
</evidence>
<dbReference type="CDD" id="cd09274">
    <property type="entry name" value="RNase_HI_RT_Ty3"/>
    <property type="match status" value="1"/>
</dbReference>
<dbReference type="PROSITE" id="PS00141">
    <property type="entry name" value="ASP_PROTEASE"/>
    <property type="match status" value="1"/>
</dbReference>
<dbReference type="PROSITE" id="PS50994">
    <property type="entry name" value="INTEGRASE"/>
    <property type="match status" value="1"/>
</dbReference>
<dbReference type="GO" id="GO:0006508">
    <property type="term" value="P:proteolysis"/>
    <property type="evidence" value="ECO:0007669"/>
    <property type="project" value="InterPro"/>
</dbReference>
<dbReference type="OrthoDB" id="106007at2759"/>
<dbReference type="GO" id="GO:0003676">
    <property type="term" value="F:nucleic acid binding"/>
    <property type="evidence" value="ECO:0007669"/>
    <property type="project" value="InterPro"/>
</dbReference>
<dbReference type="PANTHER" id="PTHR37984">
    <property type="entry name" value="PROTEIN CBG26694"/>
    <property type="match status" value="1"/>
</dbReference>
<evidence type="ECO:0000259" key="8">
    <source>
        <dbReference type="PROSITE" id="PS50878"/>
    </source>
</evidence>
<dbReference type="Pfam" id="PF17917">
    <property type="entry name" value="RT_RNaseH"/>
    <property type="match status" value="1"/>
</dbReference>
<reference evidence="10" key="1">
    <citation type="submission" date="2023-04" db="EMBL/GenBank/DDBJ databases">
        <title>Phytophthora fragariaefolia NBRC 109709.</title>
        <authorList>
            <person name="Ichikawa N."/>
            <person name="Sato H."/>
            <person name="Tonouchi N."/>
        </authorList>
    </citation>
    <scope>NUCLEOTIDE SEQUENCE</scope>
    <source>
        <strain evidence="10">NBRC 109709</strain>
    </source>
</reference>
<dbReference type="PROSITE" id="PS50878">
    <property type="entry name" value="RT_POL"/>
    <property type="match status" value="1"/>
</dbReference>
<feature type="region of interest" description="Disordered" evidence="7">
    <location>
        <begin position="542"/>
        <end position="563"/>
    </location>
</feature>
<keyword evidence="5" id="KW-0378">Hydrolase</keyword>
<keyword evidence="4" id="KW-0255">Endonuclease</keyword>
<sequence>MADSDERLAERTVAMQLDSAPSPSRPADMDILIPNPFERRDDEGHGASDAEMPTASPRQGPREGRIAAAPALPQPPMYSGRTMQDQRDFMYKYEGYLVKVNALQTEWTAALAMPVSACIETDTRRMIARWEFSGASPETITEEQWKDYFRQALVPTFVDYASIDTAMKSLKMQIKWPEPESRMMHLQADMEAILNRFNVTDLAFKHEQRRLVGYLTKALEPVSSREVVATKLTLQEFKPLKNDAIGFCKYVVELMRGFMTWEQAAEAAVRSNTSSSGGRGGGRISASHSGGRSGGGRGGGDASAGQPGGSGQAGGDGNNRIGGRSNGGHGGGRSGRGGAGGRGGGAGGPPVGQGGPDGAARPRGACLKCGSTQHQVLGCPDTHPGEAKRLLAELRARRAAPATTLRRVETVAGPGHEATSTKEPSGAVEARVDGLEVHALLLDTGSDESLVAQGVVDAIKARGTRVRDIALDTMALEELVDNTAPTDQDWGGSDTVHGDTGSPETILKTKNLTPAYWQLPLSSGAAQVLAFKTPDGYSHLSRMPAGAHATATENADAEERHETRTALPSLRVHDSSAVHDMLDSKLSSGVWARPAGPLQVRVKVNAQPTKAQPRRYSPDDRAFLDRHTAKLLEFGLVFLNHRSRWASAPRIVRKKEQDSDPTADPRMTIDTRGVNKRTEAMPWPMPVLEVVLGALEGAKVFFALDWFRGYWQLPLHEDSQELFTFITHRGMYTPTRVPMGATDAVAYCQGVVEEIFGDLLGNGILAWLDDILGYAEAKDELLQLLDQVLARCEAYGLKLHAKKCDFFEIEVKWCGKMVSAAGKAKLAKFPLDQIGWGDQQLTDLAAVKAALLKMVPLAHPSPTAEVCLYTDASQDSWGAVATQLEPGEVQLPLEQQHHRPLAFLSGRFVGASSRWPTIEKEAYAIVEATRRLEYLLLRPGGFRLYTDHRNLVYIFAPYGPDTAMARYQADKLQRWALSLLSFTYIIEHVPGEANVWGDLLSRWGATKIPTAAPTGARMSRLAAVERVNPLEAIDFVWPSEDEIRAAQLARRAKDSREPSQPPLYWSDDRQLFLLADERVWIPDDAVELQLRLGVVAHAGAAGHRGAKTTVKALEDLFSWRSLRKDVAVFVSECIHCMATATGKIPRPLSEMLRATKPNEQLHFDFLSMTEDAGGLKYVLVLKDNMSGYVELVACVQATSDEVYQSLLDWFKRFGVVRQWVSDQGAHFRNQVIAELQRALGAHQHFTTAYTPWANGTVEVVNREAEWQVAADSFTALPGGAQLASILHPREAVTTTVDWVDTQVRENLETVRAALDGMHAEMTAASEKRKRAARERVARRHGDTLPRFTEGDFVLAATATGKSGNKLALVWRGPKRIVRALNDYTFEVQDLIQPYAITNGHAARLQLYREAAHGQVEELTEQAIHGEGGHLVEALRACRLSPDTQQWELQVMWFGLDEVETSWEPAEVIKEDVPVPFARFVDEKPDDPDRLHMMAALDERAGRLPTSAPALPVPKKRSRKKATPAVQPLVYSAHAPRWRGK</sequence>
<dbReference type="InterPro" id="IPR041373">
    <property type="entry name" value="RT_RNaseH"/>
</dbReference>
<feature type="compositionally biased region" description="Basic and acidic residues" evidence="7">
    <location>
        <begin position="37"/>
        <end position="48"/>
    </location>
</feature>
<dbReference type="GO" id="GO:0003964">
    <property type="term" value="F:RNA-directed DNA polymerase activity"/>
    <property type="evidence" value="ECO:0007669"/>
    <property type="project" value="UniProtKB-KW"/>
</dbReference>
<dbReference type="CDD" id="cd01647">
    <property type="entry name" value="RT_LTR"/>
    <property type="match status" value="1"/>
</dbReference>
<protein>
    <submittedName>
        <fullName evidence="10">Unnamed protein product</fullName>
    </submittedName>
</protein>
<keyword evidence="1" id="KW-0808">Transferase</keyword>
<dbReference type="Pfam" id="PF00665">
    <property type="entry name" value="rve"/>
    <property type="match status" value="1"/>
</dbReference>
<evidence type="ECO:0000256" key="1">
    <source>
        <dbReference type="ARBA" id="ARBA00022679"/>
    </source>
</evidence>
<dbReference type="SUPFAM" id="SSF56672">
    <property type="entry name" value="DNA/RNA polymerases"/>
    <property type="match status" value="1"/>
</dbReference>
<dbReference type="GO" id="GO:0015074">
    <property type="term" value="P:DNA integration"/>
    <property type="evidence" value="ECO:0007669"/>
    <property type="project" value="InterPro"/>
</dbReference>
<feature type="region of interest" description="Disordered" evidence="7">
    <location>
        <begin position="15"/>
        <end position="62"/>
    </location>
</feature>
<dbReference type="PANTHER" id="PTHR37984:SF5">
    <property type="entry name" value="PROTEIN NYNRIN-LIKE"/>
    <property type="match status" value="1"/>
</dbReference>
<dbReference type="Gene3D" id="3.10.10.10">
    <property type="entry name" value="HIV Type 1 Reverse Transcriptase, subunit A, domain 1"/>
    <property type="match status" value="1"/>
</dbReference>
<dbReference type="Gene3D" id="1.10.340.70">
    <property type="match status" value="1"/>
</dbReference>
<dbReference type="GO" id="GO:0004190">
    <property type="term" value="F:aspartic-type endopeptidase activity"/>
    <property type="evidence" value="ECO:0007669"/>
    <property type="project" value="InterPro"/>
</dbReference>
<proteinExistence type="predicted"/>
<gene>
    <name evidence="10" type="ORF">Pfra01_000676900</name>
</gene>
<feature type="compositionally biased region" description="Gly residues" evidence="7">
    <location>
        <begin position="324"/>
        <end position="357"/>
    </location>
</feature>
<evidence type="ECO:0000256" key="6">
    <source>
        <dbReference type="ARBA" id="ARBA00022918"/>
    </source>
</evidence>
<evidence type="ECO:0000313" key="10">
    <source>
        <dbReference type="EMBL" id="GMF30487.1"/>
    </source>
</evidence>
<dbReference type="InterPro" id="IPR001584">
    <property type="entry name" value="Integrase_cat-core"/>
</dbReference>
<dbReference type="Proteomes" id="UP001165121">
    <property type="component" value="Unassembled WGS sequence"/>
</dbReference>
<dbReference type="SUPFAM" id="SSF54160">
    <property type="entry name" value="Chromo domain-like"/>
    <property type="match status" value="1"/>
</dbReference>
<feature type="region of interest" description="Disordered" evidence="7">
    <location>
        <begin position="270"/>
        <end position="360"/>
    </location>
</feature>